<keyword evidence="2" id="KW-1185">Reference proteome</keyword>
<dbReference type="KEGG" id="vg:28799419"/>
<protein>
    <submittedName>
        <fullName evidence="1">Uncharacterized protein</fullName>
    </submittedName>
</protein>
<dbReference type="EMBL" id="KU640380">
    <property type="protein sequence ID" value="AMQ66534.1"/>
    <property type="molecule type" value="Genomic_DNA"/>
</dbReference>
<name>A0A142F177_9CAUD</name>
<proteinExistence type="predicted"/>
<accession>A0A142F177</accession>
<dbReference type="Proteomes" id="UP000201588">
    <property type="component" value="Segment"/>
</dbReference>
<organism evidence="1 2">
    <name type="scientific">Bacillus phage Shbh1</name>
    <dbReference type="NCBI Taxonomy" id="1796992"/>
    <lineage>
        <taxon>Viruses</taxon>
        <taxon>Duplodnaviria</taxon>
        <taxon>Heunggongvirae</taxon>
        <taxon>Uroviricota</taxon>
        <taxon>Caudoviricetes</taxon>
        <taxon>Herelleviridae</taxon>
        <taxon>Bastillevirinae</taxon>
        <taxon>Shalavirus</taxon>
        <taxon>Shalavirus Shbh1</taxon>
    </lineage>
</organism>
<dbReference type="RefSeq" id="YP_009275224.1">
    <property type="nucleotide sequence ID" value="NC_030925.1"/>
</dbReference>
<reference evidence="1 2" key="1">
    <citation type="submission" date="2016-01" db="EMBL/GenBank/DDBJ databases">
        <title>Isolation and characterization of bacteriophages from East Africa Rift Valley soda lakes.</title>
        <authorList>
            <person name="van Zyl L.J."/>
            <person name="Nemavhulani S."/>
            <person name="Cowan D.A."/>
            <person name="Trindade M.I."/>
        </authorList>
    </citation>
    <scope>NUCLEOTIDE SEQUENCE [LARGE SCALE GENOMIC DNA]</scope>
</reference>
<evidence type="ECO:0000313" key="1">
    <source>
        <dbReference type="EMBL" id="AMQ66534.1"/>
    </source>
</evidence>
<evidence type="ECO:0000313" key="2">
    <source>
        <dbReference type="Proteomes" id="UP000201588"/>
    </source>
</evidence>
<sequence length="86" mass="9780">MLRITKDIEDARKRVNRIANNWEAHYQHHLATTLLHRAKHTITNGGTHVVLSRKYQQVLRDIDDLLVLADKHLELTSSSSSQGGGE</sequence>
<dbReference type="GeneID" id="28799419"/>
<dbReference type="OrthoDB" id="36084at10239"/>